<comment type="catalytic activity">
    <reaction evidence="16 17 19">
        <text>(6S)-NADPHX + ADP = AMP + phosphate + NADPH + H(+)</text>
        <dbReference type="Rhea" id="RHEA:32235"/>
        <dbReference type="ChEBI" id="CHEBI:15378"/>
        <dbReference type="ChEBI" id="CHEBI:43474"/>
        <dbReference type="ChEBI" id="CHEBI:57783"/>
        <dbReference type="ChEBI" id="CHEBI:64076"/>
        <dbReference type="ChEBI" id="CHEBI:456215"/>
        <dbReference type="ChEBI" id="CHEBI:456216"/>
        <dbReference type="EC" id="4.2.1.136"/>
    </reaction>
</comment>
<dbReference type="NCBIfam" id="TIGR00196">
    <property type="entry name" value="yjeF_cterm"/>
    <property type="match status" value="1"/>
</dbReference>
<feature type="binding site" evidence="18">
    <location>
        <position position="64"/>
    </location>
    <ligand>
        <name>K(+)</name>
        <dbReference type="ChEBI" id="CHEBI:29103"/>
    </ligand>
</feature>
<keyword evidence="11 18" id="KW-0413">Isomerase</keyword>
<keyword evidence="23" id="KW-1185">Reference proteome</keyword>
<feature type="binding site" evidence="17">
    <location>
        <position position="450"/>
    </location>
    <ligand>
        <name>AMP</name>
        <dbReference type="ChEBI" id="CHEBI:456215"/>
    </ligand>
</feature>
<evidence type="ECO:0000256" key="9">
    <source>
        <dbReference type="ARBA" id="ARBA00022958"/>
    </source>
</evidence>
<keyword evidence="10 17" id="KW-0520">NAD</keyword>
<evidence type="ECO:0000256" key="15">
    <source>
        <dbReference type="ARBA" id="ARBA00048238"/>
    </source>
</evidence>
<evidence type="ECO:0000256" key="2">
    <source>
        <dbReference type="ARBA" id="ARBA00000909"/>
    </source>
</evidence>
<evidence type="ECO:0000256" key="17">
    <source>
        <dbReference type="HAMAP-Rule" id="MF_01965"/>
    </source>
</evidence>
<keyword evidence="5 18" id="KW-0479">Metal-binding</keyword>
<reference evidence="22" key="1">
    <citation type="submission" date="2021-11" db="EMBL/GenBank/DDBJ databases">
        <authorList>
            <person name="Rodrigo-Torres L."/>
            <person name="Arahal R. D."/>
            <person name="Lucena T."/>
        </authorList>
    </citation>
    <scope>NUCLEOTIDE SEQUENCE</scope>
    <source>
        <strain evidence="22">CECT 7928</strain>
    </source>
</reference>
<organism evidence="22 23">
    <name type="scientific">Vibrio marisflavi CECT 7928</name>
    <dbReference type="NCBI Taxonomy" id="634439"/>
    <lineage>
        <taxon>Bacteria</taxon>
        <taxon>Pseudomonadati</taxon>
        <taxon>Pseudomonadota</taxon>
        <taxon>Gammaproteobacteria</taxon>
        <taxon>Vibrionales</taxon>
        <taxon>Vibrionaceae</taxon>
        <taxon>Vibrio</taxon>
    </lineage>
</organism>
<dbReference type="EMBL" id="CAKLDM010000001">
    <property type="protein sequence ID" value="CAH0537497.1"/>
    <property type="molecule type" value="Genomic_DNA"/>
</dbReference>
<evidence type="ECO:0000256" key="3">
    <source>
        <dbReference type="ARBA" id="ARBA00006001"/>
    </source>
</evidence>
<comment type="catalytic activity">
    <reaction evidence="2 18 19">
        <text>(6R)-NADPHX = (6S)-NADPHX</text>
        <dbReference type="Rhea" id="RHEA:32227"/>
        <dbReference type="ChEBI" id="CHEBI:64076"/>
        <dbReference type="ChEBI" id="CHEBI:64077"/>
        <dbReference type="EC" id="5.1.99.6"/>
    </reaction>
</comment>
<evidence type="ECO:0000256" key="5">
    <source>
        <dbReference type="ARBA" id="ARBA00022723"/>
    </source>
</evidence>
<evidence type="ECO:0000256" key="4">
    <source>
        <dbReference type="ARBA" id="ARBA00009524"/>
    </source>
</evidence>
<dbReference type="CDD" id="cd01171">
    <property type="entry name" value="YXKO-related"/>
    <property type="match status" value="1"/>
</dbReference>
<gene>
    <name evidence="22" type="primary">nnr</name>
    <name evidence="17" type="synonym">nnrD</name>
    <name evidence="18" type="synonym">nnrE</name>
    <name evidence="22" type="ORF">VMF7928_01139</name>
</gene>
<feature type="binding site" evidence="18">
    <location>
        <position position="173"/>
    </location>
    <ligand>
        <name>(6S)-NADPHX</name>
        <dbReference type="ChEBI" id="CHEBI:64076"/>
    </ligand>
</feature>
<feature type="binding site" evidence="18">
    <location>
        <begin position="63"/>
        <end position="67"/>
    </location>
    <ligand>
        <name>(6S)-NADPHX</name>
        <dbReference type="ChEBI" id="CHEBI:64076"/>
    </ligand>
</feature>
<sequence>MSVDFSLYLYSAEQVKQGEVAAAKLAKISMYKLMERAGAAVFNRMLESHNSLRSMTVLCGGGNNGGDGYVIARLAKEQGVKVRLYHCGDRDKLTGDAKTAMQAWINAGGAIQCTEQLLTVSNRSSSVSSSPISDNELIVDALLGTGLSGSVRPHVSQVIDLINQAKLPVFSVDVPSGLCANTGSVLGNCIKATQTVTFIGCKKGLVTGQARAYVGDLHFAGLKVEALFADETPTSTRLMNENELFHPLPMRSPTAHKGSNGKLVCIGGNEGMAGAILLASTAAARVGAGLVSTLAHPDSVLPLQTYCPEVMTRKWCGDTTFLNQRIDWSSVLLIGPGLGTNDWSMEAYLDVLEVEKPKIFDADALNLLANHPNKDHLRVLTPHSGEAARLLGKSVAEVEANRYQAVVDLYNKYGGVIVLKGPGTLVYDGDSQSTYVCPKGNAGMASGGMGDVLSGVIAGLVAQRMSLIDATKLAVYCHSKAADIVAKENGQRGMLAGDLIPVIRQLLNHSFK</sequence>
<dbReference type="Gene3D" id="3.40.1190.20">
    <property type="match status" value="1"/>
</dbReference>
<feature type="binding site" evidence="17">
    <location>
        <position position="383"/>
    </location>
    <ligand>
        <name>(6S)-NADPHX</name>
        <dbReference type="ChEBI" id="CHEBI:64076"/>
    </ligand>
</feature>
<dbReference type="PROSITE" id="PS51383">
    <property type="entry name" value="YJEF_C_3"/>
    <property type="match status" value="1"/>
</dbReference>
<comment type="catalytic activity">
    <reaction evidence="1 18 19">
        <text>(6R)-NADHX = (6S)-NADHX</text>
        <dbReference type="Rhea" id="RHEA:32215"/>
        <dbReference type="ChEBI" id="CHEBI:64074"/>
        <dbReference type="ChEBI" id="CHEBI:64075"/>
        <dbReference type="EC" id="5.1.99.6"/>
    </reaction>
</comment>
<dbReference type="PROSITE" id="PS51385">
    <property type="entry name" value="YJEF_N"/>
    <property type="match status" value="1"/>
</dbReference>
<comment type="similarity">
    <text evidence="3 19">In the N-terminal section; belongs to the NnrE/AIBP family.</text>
</comment>
<feature type="binding site" evidence="17">
    <location>
        <position position="337"/>
    </location>
    <ligand>
        <name>(6S)-NADPHX</name>
        <dbReference type="ChEBI" id="CHEBI:64076"/>
    </ligand>
</feature>
<dbReference type="SUPFAM" id="SSF64153">
    <property type="entry name" value="YjeF N-terminal domain-like"/>
    <property type="match status" value="1"/>
</dbReference>
<dbReference type="HAMAP" id="MF_01965">
    <property type="entry name" value="NADHX_dehydratase"/>
    <property type="match status" value="1"/>
</dbReference>
<accession>A0ABM9A199</accession>
<comment type="caution">
    <text evidence="18">Lacks conserved residue(s) required for the propagation of feature annotation.</text>
</comment>
<comment type="similarity">
    <text evidence="4 19">In the C-terminal section; belongs to the NnrD/CARKD family.</text>
</comment>
<comment type="cofactor">
    <cofactor evidence="17">
        <name>Mg(2+)</name>
        <dbReference type="ChEBI" id="CHEBI:18420"/>
    </cofactor>
</comment>
<keyword evidence="13" id="KW-0511">Multifunctional enzyme</keyword>
<keyword evidence="12 17" id="KW-0456">Lyase</keyword>
<evidence type="ECO:0000256" key="19">
    <source>
        <dbReference type="PIRNR" id="PIRNR017184"/>
    </source>
</evidence>
<dbReference type="PROSITE" id="PS01050">
    <property type="entry name" value="YJEF_C_2"/>
    <property type="match status" value="1"/>
</dbReference>
<evidence type="ECO:0000259" key="21">
    <source>
        <dbReference type="PROSITE" id="PS51385"/>
    </source>
</evidence>
<keyword evidence="6 17" id="KW-0547">Nucleotide-binding</keyword>
<dbReference type="InterPro" id="IPR004443">
    <property type="entry name" value="YjeF_N_dom"/>
</dbReference>
<comment type="function">
    <text evidence="14 19">Bifunctional enzyme that catalyzes the epimerization of the S- and R-forms of NAD(P)HX and the dehydration of the S-form of NAD(P)HX at the expense of ADP, which is converted to AMP. This allows the repair of both epimers of NAD(P)HX, a damaged form of NAD(P)H that is a result of enzymatic or heat-dependent hydration.</text>
</comment>
<dbReference type="InterPro" id="IPR000631">
    <property type="entry name" value="CARKD"/>
</dbReference>
<evidence type="ECO:0000256" key="1">
    <source>
        <dbReference type="ARBA" id="ARBA00000013"/>
    </source>
</evidence>
<comment type="function">
    <text evidence="17">Catalyzes the dehydration of the S-form of NAD(P)HX at the expense of ADP, which is converted to AMP. Together with NAD(P)HX epimerase, which catalyzes the epimerization of the S- and R-forms, the enzyme allows the repair of both epimers of NAD(P)HX, a damaged form of NAD(P)H that is a result of enzymatic or heat-dependent hydration.</text>
</comment>
<feature type="binding site" evidence="18">
    <location>
        <position position="140"/>
    </location>
    <ligand>
        <name>K(+)</name>
        <dbReference type="ChEBI" id="CHEBI:29103"/>
    </ligand>
</feature>
<feature type="binding site" evidence="18">
    <location>
        <position position="176"/>
    </location>
    <ligand>
        <name>K(+)</name>
        <dbReference type="ChEBI" id="CHEBI:29103"/>
    </ligand>
</feature>
<evidence type="ECO:0000256" key="11">
    <source>
        <dbReference type="ARBA" id="ARBA00023235"/>
    </source>
</evidence>
<dbReference type="InterPro" id="IPR030677">
    <property type="entry name" value="Nnr"/>
</dbReference>
<comment type="subunit">
    <text evidence="17">Homotetramer.</text>
</comment>
<dbReference type="EC" id="5.1.99.6" evidence="19"/>
<evidence type="ECO:0000313" key="22">
    <source>
        <dbReference type="EMBL" id="CAH0537497.1"/>
    </source>
</evidence>
<evidence type="ECO:0000256" key="8">
    <source>
        <dbReference type="ARBA" id="ARBA00022857"/>
    </source>
</evidence>
<evidence type="ECO:0000259" key="20">
    <source>
        <dbReference type="PROSITE" id="PS51383"/>
    </source>
</evidence>
<feature type="binding site" evidence="17">
    <location>
        <position position="451"/>
    </location>
    <ligand>
        <name>(6S)-NADPHX</name>
        <dbReference type="ChEBI" id="CHEBI:64076"/>
    </ligand>
</feature>
<proteinExistence type="inferred from homology"/>
<dbReference type="Gene3D" id="3.40.50.10260">
    <property type="entry name" value="YjeF N-terminal domain"/>
    <property type="match status" value="1"/>
</dbReference>
<dbReference type="EC" id="4.2.1.136" evidence="19"/>
<evidence type="ECO:0000256" key="13">
    <source>
        <dbReference type="ARBA" id="ARBA00023268"/>
    </source>
</evidence>
<keyword evidence="8 17" id="KW-0521">NADP</keyword>
<feature type="domain" description="YjeF C-terminal" evidence="20">
    <location>
        <begin position="240"/>
        <end position="510"/>
    </location>
</feature>
<comment type="cofactor">
    <cofactor evidence="18 19">
        <name>K(+)</name>
        <dbReference type="ChEBI" id="CHEBI:29103"/>
    </cofactor>
    <text evidence="18 19">Binds 1 potassium ion per subunit.</text>
</comment>
<comment type="function">
    <text evidence="18">Catalyzes the epimerization of the S- and R-forms of NAD(P)HX, a damaged form of NAD(P)H that is a result of enzymatic or heat-dependent hydration. This is a prerequisite for the S-specific NAD(P)H-hydrate dehydratase to allow the repair of both epimers of NAD(P)HX.</text>
</comment>
<comment type="similarity">
    <text evidence="17">Belongs to the NnrD/CARKD family.</text>
</comment>
<evidence type="ECO:0000256" key="16">
    <source>
        <dbReference type="ARBA" id="ARBA00049209"/>
    </source>
</evidence>
<evidence type="ECO:0000256" key="6">
    <source>
        <dbReference type="ARBA" id="ARBA00022741"/>
    </source>
</evidence>
<dbReference type="SUPFAM" id="SSF53613">
    <property type="entry name" value="Ribokinase-like"/>
    <property type="match status" value="1"/>
</dbReference>
<keyword evidence="7 17" id="KW-0067">ATP-binding</keyword>
<evidence type="ECO:0000256" key="7">
    <source>
        <dbReference type="ARBA" id="ARBA00022840"/>
    </source>
</evidence>
<evidence type="ECO:0000256" key="12">
    <source>
        <dbReference type="ARBA" id="ARBA00023239"/>
    </source>
</evidence>
<dbReference type="NCBIfam" id="TIGR00197">
    <property type="entry name" value="yjeF_nterm"/>
    <property type="match status" value="1"/>
</dbReference>
<dbReference type="RefSeq" id="WP_237360496.1">
    <property type="nucleotide sequence ID" value="NZ_CAKLDM010000001.1"/>
</dbReference>
<dbReference type="PANTHER" id="PTHR12592">
    <property type="entry name" value="ATP-DEPENDENT (S)-NAD(P)H-HYDRATE DEHYDRATASE FAMILY MEMBER"/>
    <property type="match status" value="1"/>
</dbReference>
<evidence type="ECO:0000256" key="10">
    <source>
        <dbReference type="ARBA" id="ARBA00023027"/>
    </source>
</evidence>
<dbReference type="InterPro" id="IPR036652">
    <property type="entry name" value="YjeF_N_dom_sf"/>
</dbReference>
<dbReference type="PANTHER" id="PTHR12592:SF0">
    <property type="entry name" value="ATP-DEPENDENT (S)-NAD(P)H-HYDRATE DEHYDRATASE"/>
    <property type="match status" value="1"/>
</dbReference>
<feature type="domain" description="YjeF N-terminal" evidence="21">
    <location>
        <begin position="15"/>
        <end position="230"/>
    </location>
</feature>
<feature type="binding site" evidence="17">
    <location>
        <begin position="420"/>
        <end position="424"/>
    </location>
    <ligand>
        <name>AMP</name>
        <dbReference type="ChEBI" id="CHEBI:456215"/>
    </ligand>
</feature>
<dbReference type="InterPro" id="IPR029056">
    <property type="entry name" value="Ribokinase-like"/>
</dbReference>
<comment type="caution">
    <text evidence="22">The sequence shown here is derived from an EMBL/GenBank/DDBJ whole genome shotgun (WGS) entry which is preliminary data.</text>
</comment>
<feature type="binding site" evidence="17">
    <location>
        <position position="275"/>
    </location>
    <ligand>
        <name>(6S)-NADPHX</name>
        <dbReference type="ChEBI" id="CHEBI:64076"/>
    </ligand>
</feature>
<name>A0ABM9A199_9VIBR</name>
<feature type="binding site" evidence="18">
    <location>
        <begin position="144"/>
        <end position="150"/>
    </location>
    <ligand>
        <name>(6S)-NADPHX</name>
        <dbReference type="ChEBI" id="CHEBI:64076"/>
    </ligand>
</feature>
<dbReference type="Pfam" id="PF01256">
    <property type="entry name" value="Carb_kinase"/>
    <property type="match status" value="1"/>
</dbReference>
<dbReference type="Pfam" id="PF03853">
    <property type="entry name" value="YjeF_N"/>
    <property type="match status" value="1"/>
</dbReference>
<dbReference type="InterPro" id="IPR017953">
    <property type="entry name" value="Carbohydrate_kinase_pred_CS"/>
</dbReference>
<dbReference type="PIRSF" id="PIRSF017184">
    <property type="entry name" value="Nnr"/>
    <property type="match status" value="1"/>
</dbReference>
<evidence type="ECO:0000256" key="18">
    <source>
        <dbReference type="HAMAP-Rule" id="MF_01966"/>
    </source>
</evidence>
<dbReference type="HAMAP" id="MF_01966">
    <property type="entry name" value="NADHX_epimerase"/>
    <property type="match status" value="1"/>
</dbReference>
<comment type="similarity">
    <text evidence="18">Belongs to the NnrE/AIBP family.</text>
</comment>
<evidence type="ECO:0000256" key="14">
    <source>
        <dbReference type="ARBA" id="ARBA00025153"/>
    </source>
</evidence>
<protein>
    <recommendedName>
        <fullName evidence="19">Bifunctional NAD(P)H-hydrate repair enzyme</fullName>
    </recommendedName>
    <alternativeName>
        <fullName evidence="19">Nicotinamide nucleotide repair protein</fullName>
    </alternativeName>
    <domain>
        <recommendedName>
            <fullName evidence="19">ADP-dependent (S)-NAD(P)H-hydrate dehydratase</fullName>
            <ecNumber evidence="19">4.2.1.136</ecNumber>
        </recommendedName>
        <alternativeName>
            <fullName evidence="19">ADP-dependent NAD(P)HX dehydratase</fullName>
        </alternativeName>
    </domain>
    <domain>
        <recommendedName>
            <fullName evidence="19">NAD(P)H-hydrate epimerase</fullName>
            <ecNumber evidence="19">5.1.99.6</ecNumber>
        </recommendedName>
    </domain>
</protein>
<evidence type="ECO:0000313" key="23">
    <source>
        <dbReference type="Proteomes" id="UP000838748"/>
    </source>
</evidence>
<keyword evidence="9 18" id="KW-0630">Potassium</keyword>
<dbReference type="Proteomes" id="UP000838748">
    <property type="component" value="Unassembled WGS sequence"/>
</dbReference>
<comment type="catalytic activity">
    <reaction evidence="15 17 19">
        <text>(6S)-NADHX + ADP = AMP + phosphate + NADH + H(+)</text>
        <dbReference type="Rhea" id="RHEA:32223"/>
        <dbReference type="ChEBI" id="CHEBI:15378"/>
        <dbReference type="ChEBI" id="CHEBI:43474"/>
        <dbReference type="ChEBI" id="CHEBI:57945"/>
        <dbReference type="ChEBI" id="CHEBI:64074"/>
        <dbReference type="ChEBI" id="CHEBI:456215"/>
        <dbReference type="ChEBI" id="CHEBI:456216"/>
        <dbReference type="EC" id="4.2.1.136"/>
    </reaction>
</comment>